<dbReference type="Proteomes" id="UP001500552">
    <property type="component" value="Unassembled WGS sequence"/>
</dbReference>
<proteinExistence type="predicted"/>
<evidence type="ECO:0000313" key="1">
    <source>
        <dbReference type="EMBL" id="GAA4438746.1"/>
    </source>
</evidence>
<name>A0ABP8LZ69_9BACT</name>
<sequence>MYMGGGVAESIAVPSDALLGRHGLSYVALSLVEQFAMSAWLKKAL</sequence>
<reference evidence="2" key="1">
    <citation type="journal article" date="2019" name="Int. J. Syst. Evol. Microbiol.">
        <title>The Global Catalogue of Microorganisms (GCM) 10K type strain sequencing project: providing services to taxonomists for standard genome sequencing and annotation.</title>
        <authorList>
            <consortium name="The Broad Institute Genomics Platform"/>
            <consortium name="The Broad Institute Genome Sequencing Center for Infectious Disease"/>
            <person name="Wu L."/>
            <person name="Ma J."/>
        </authorList>
    </citation>
    <scope>NUCLEOTIDE SEQUENCE [LARGE SCALE GENOMIC DNA]</scope>
    <source>
        <strain evidence="2">JCM 17926</strain>
    </source>
</reference>
<comment type="caution">
    <text evidence="1">The sequence shown here is derived from an EMBL/GenBank/DDBJ whole genome shotgun (WGS) entry which is preliminary data.</text>
</comment>
<organism evidence="1 2">
    <name type="scientific">Pontibacter saemangeumensis</name>
    <dbReference type="NCBI Taxonomy" id="1084525"/>
    <lineage>
        <taxon>Bacteria</taxon>
        <taxon>Pseudomonadati</taxon>
        <taxon>Bacteroidota</taxon>
        <taxon>Cytophagia</taxon>
        <taxon>Cytophagales</taxon>
        <taxon>Hymenobacteraceae</taxon>
        <taxon>Pontibacter</taxon>
    </lineage>
</organism>
<evidence type="ECO:0000313" key="2">
    <source>
        <dbReference type="Proteomes" id="UP001500552"/>
    </source>
</evidence>
<accession>A0ABP8LZ69</accession>
<gene>
    <name evidence="1" type="ORF">GCM10023188_34540</name>
</gene>
<dbReference type="EMBL" id="BAABHC010000016">
    <property type="protein sequence ID" value="GAA4438746.1"/>
    <property type="molecule type" value="Genomic_DNA"/>
</dbReference>
<protein>
    <submittedName>
        <fullName evidence="1">Uncharacterized protein</fullName>
    </submittedName>
</protein>
<keyword evidence="2" id="KW-1185">Reference proteome</keyword>